<evidence type="ECO:0000256" key="1">
    <source>
        <dbReference type="ARBA" id="ARBA00022723"/>
    </source>
</evidence>
<evidence type="ECO:0000313" key="8">
    <source>
        <dbReference type="Proteomes" id="UP001497453"/>
    </source>
</evidence>
<dbReference type="Pfam" id="PF01753">
    <property type="entry name" value="zf-MYND"/>
    <property type="match status" value="1"/>
</dbReference>
<gene>
    <name evidence="7" type="ORF">GFSPODELE1_LOCUS7083</name>
</gene>
<evidence type="ECO:0000259" key="6">
    <source>
        <dbReference type="PROSITE" id="PS50865"/>
    </source>
</evidence>
<dbReference type="EMBL" id="OZ037948">
    <property type="protein sequence ID" value="CAL1708906.1"/>
    <property type="molecule type" value="Genomic_DNA"/>
</dbReference>
<proteinExistence type="predicted"/>
<dbReference type="SUPFAM" id="SSF48371">
    <property type="entry name" value="ARM repeat"/>
    <property type="match status" value="1"/>
</dbReference>
<evidence type="ECO:0000256" key="5">
    <source>
        <dbReference type="SAM" id="MobiDB-lite"/>
    </source>
</evidence>
<dbReference type="Proteomes" id="UP001497453">
    <property type="component" value="Chromosome 5"/>
</dbReference>
<dbReference type="SUPFAM" id="SSF144232">
    <property type="entry name" value="HIT/MYND zinc finger-like"/>
    <property type="match status" value="1"/>
</dbReference>
<keyword evidence="2 4" id="KW-0863">Zinc-finger</keyword>
<dbReference type="InterPro" id="IPR016024">
    <property type="entry name" value="ARM-type_fold"/>
</dbReference>
<accession>A0ABP1DM33</accession>
<dbReference type="InterPro" id="IPR002893">
    <property type="entry name" value="Znf_MYND"/>
</dbReference>
<reference evidence="8" key="1">
    <citation type="submission" date="2024-04" db="EMBL/GenBank/DDBJ databases">
        <authorList>
            <person name="Shaw F."/>
            <person name="Minotto A."/>
        </authorList>
    </citation>
    <scope>NUCLEOTIDE SEQUENCE [LARGE SCALE GENOMIC DNA]</scope>
</reference>
<dbReference type="Gene3D" id="1.25.10.10">
    <property type="entry name" value="Leucine-rich Repeat Variant"/>
    <property type="match status" value="1"/>
</dbReference>
<sequence>MPGPGKKKQKSLPKKPTSSNSVRGDQLDSFFNDIDSTGGWKDVVMFLCDYFQLPDMNRRSGLKKVHVNFPQIYRKLDDAFAQAKTLGNDKVMGGIVCIWAKMSVDARLRNKLFKEGLLSKLIPLLDMRSTRIVGLQALVTMTHHGGIEVREDIAKETPTLLRLMQEFPDDAKVNELVVSTISHATGSLINTDISIPARVKKAIDMPTLLKLIVDAMRKPTAEYYLINHGMNFFMSASMHYAREMKAIPPLMNLLVAALRSNDLSIRSDAVITLLRINIPDSEEDTRFSDPHKFMASISRPSPSHLNAACMQYGATKVETYLRTQTMRDYQKAMMECAQNHDLVKLGRTLADLITRTEYSVAEGGYQAVNERTGRMELMDVGLPFKMWSDALPHCAKALRAKGELDKADILDIKYWILKQNIPKATAHAEKSLERNPNVAYFYYAIGLSADSTQALRAVKKGLKAKQTTPFVRYYLLWRAVEHAGNMAITMLANSPVGEPQWQEGVAFLVSAYEDAKMFFAEAPPDAKHMLCILNWYIILDIAIHGPELSPNLQELEVAKQKIEWASQFAEFIGSPPRKTQLRLTRELILRLYPTATRDWADFITRLDGMSSFTEREQEKSTEIAEDTLSAWLNDLEHEEGEEGGCGAHHHGPYKAPSVSRSHVELYRCTHCGNPSAILRKCGGCGKTRYCDSSCQKMHWPEHKKSCKTSPTSST</sequence>
<evidence type="ECO:0000313" key="7">
    <source>
        <dbReference type="EMBL" id="CAL1708906.1"/>
    </source>
</evidence>
<dbReference type="PROSITE" id="PS01360">
    <property type="entry name" value="ZF_MYND_1"/>
    <property type="match status" value="1"/>
</dbReference>
<keyword evidence="3" id="KW-0862">Zinc</keyword>
<evidence type="ECO:0000256" key="2">
    <source>
        <dbReference type="ARBA" id="ARBA00022771"/>
    </source>
</evidence>
<dbReference type="InterPro" id="IPR011989">
    <property type="entry name" value="ARM-like"/>
</dbReference>
<name>A0ABP1DM33_9APHY</name>
<feature type="domain" description="MYND-type" evidence="6">
    <location>
        <begin position="668"/>
        <end position="706"/>
    </location>
</feature>
<feature type="region of interest" description="Disordered" evidence="5">
    <location>
        <begin position="1"/>
        <end position="24"/>
    </location>
</feature>
<dbReference type="PROSITE" id="PS50865">
    <property type="entry name" value="ZF_MYND_2"/>
    <property type="match status" value="1"/>
</dbReference>
<evidence type="ECO:0000256" key="3">
    <source>
        <dbReference type="ARBA" id="ARBA00022833"/>
    </source>
</evidence>
<evidence type="ECO:0000256" key="4">
    <source>
        <dbReference type="PROSITE-ProRule" id="PRU00134"/>
    </source>
</evidence>
<keyword evidence="8" id="KW-1185">Reference proteome</keyword>
<feature type="compositionally biased region" description="Basic residues" evidence="5">
    <location>
        <begin position="1"/>
        <end position="13"/>
    </location>
</feature>
<protein>
    <recommendedName>
        <fullName evidence="6">MYND-type domain-containing protein</fullName>
    </recommendedName>
</protein>
<dbReference type="Gene3D" id="6.10.140.2220">
    <property type="match status" value="1"/>
</dbReference>
<organism evidence="7 8">
    <name type="scientific">Somion occarium</name>
    <dbReference type="NCBI Taxonomy" id="3059160"/>
    <lineage>
        <taxon>Eukaryota</taxon>
        <taxon>Fungi</taxon>
        <taxon>Dikarya</taxon>
        <taxon>Basidiomycota</taxon>
        <taxon>Agaricomycotina</taxon>
        <taxon>Agaricomycetes</taxon>
        <taxon>Polyporales</taxon>
        <taxon>Cerrenaceae</taxon>
        <taxon>Somion</taxon>
    </lineage>
</organism>
<keyword evidence="1" id="KW-0479">Metal-binding</keyword>